<evidence type="ECO:0000256" key="1">
    <source>
        <dbReference type="ARBA" id="ARBA00010641"/>
    </source>
</evidence>
<feature type="domain" description="RNA polymerase sigma-70 region 2" evidence="6">
    <location>
        <begin position="31"/>
        <end position="91"/>
    </location>
</feature>
<dbReference type="SUPFAM" id="SSF88946">
    <property type="entry name" value="Sigma2 domain of RNA polymerase sigma factors"/>
    <property type="match status" value="1"/>
</dbReference>
<keyword evidence="3" id="KW-0731">Sigma factor</keyword>
<comment type="caution">
    <text evidence="8">The sequence shown here is derived from an EMBL/GenBank/DDBJ whole genome shotgun (WGS) entry which is preliminary data.</text>
</comment>
<dbReference type="Gene3D" id="1.10.1740.10">
    <property type="match status" value="1"/>
</dbReference>
<gene>
    <name evidence="8" type="ORF">CRP01_20850</name>
</gene>
<evidence type="ECO:0000256" key="3">
    <source>
        <dbReference type="ARBA" id="ARBA00023082"/>
    </source>
</evidence>
<evidence type="ECO:0000313" key="9">
    <source>
        <dbReference type="Proteomes" id="UP000223913"/>
    </source>
</evidence>
<dbReference type="Pfam" id="PF08281">
    <property type="entry name" value="Sigma70_r4_2"/>
    <property type="match status" value="1"/>
</dbReference>
<dbReference type="InterPro" id="IPR007627">
    <property type="entry name" value="RNA_pol_sigma70_r2"/>
</dbReference>
<keyword evidence="5" id="KW-0804">Transcription</keyword>
<dbReference type="InterPro" id="IPR014284">
    <property type="entry name" value="RNA_pol_sigma-70_dom"/>
</dbReference>
<dbReference type="NCBIfam" id="TIGR02937">
    <property type="entry name" value="sigma70-ECF"/>
    <property type="match status" value="1"/>
</dbReference>
<dbReference type="CDD" id="cd06171">
    <property type="entry name" value="Sigma70_r4"/>
    <property type="match status" value="1"/>
</dbReference>
<evidence type="ECO:0000259" key="6">
    <source>
        <dbReference type="Pfam" id="PF04542"/>
    </source>
</evidence>
<dbReference type="GO" id="GO:0006352">
    <property type="term" value="P:DNA-templated transcription initiation"/>
    <property type="evidence" value="ECO:0007669"/>
    <property type="project" value="InterPro"/>
</dbReference>
<dbReference type="EMBL" id="PDUD01000025">
    <property type="protein sequence ID" value="PHN04460.1"/>
    <property type="molecule type" value="Genomic_DNA"/>
</dbReference>
<dbReference type="GO" id="GO:0003677">
    <property type="term" value="F:DNA binding"/>
    <property type="evidence" value="ECO:0007669"/>
    <property type="project" value="UniProtKB-KW"/>
</dbReference>
<reference evidence="8 9" key="1">
    <citation type="submission" date="2017-10" db="EMBL/GenBank/DDBJ databases">
        <title>The draft genome sequence of Lewinella nigricans NBRC 102662.</title>
        <authorList>
            <person name="Wang K."/>
        </authorList>
    </citation>
    <scope>NUCLEOTIDE SEQUENCE [LARGE SCALE GENOMIC DNA]</scope>
    <source>
        <strain evidence="8 9">NBRC 102662</strain>
    </source>
</reference>
<dbReference type="Pfam" id="PF04542">
    <property type="entry name" value="Sigma70_r2"/>
    <property type="match status" value="1"/>
</dbReference>
<evidence type="ECO:0000256" key="4">
    <source>
        <dbReference type="ARBA" id="ARBA00023125"/>
    </source>
</evidence>
<sequence>MPSVLLSKPKQKHHTTVSLNTFKDTIWPIRDKLYRFALRIVQNTTEAEDVVQDVLSRLWRTRKNWDQIDNLEAWSMRITRNMALDHLRSRRYRRTEGVDGLTQVSSETVSPLEQVEQQDAMSHIQQLMQELPENQRMVLHLREIEQMSYQEIADLLDMPMTQVKTNLFRGRNKLKTALLKRESYGISTNQRSA</sequence>
<protein>
    <submittedName>
        <fullName evidence="8">RNA polymerase subunit sigma-24</fullName>
    </submittedName>
</protein>
<dbReference type="PANTHER" id="PTHR43133">
    <property type="entry name" value="RNA POLYMERASE ECF-TYPE SIGMA FACTO"/>
    <property type="match status" value="1"/>
</dbReference>
<dbReference type="InterPro" id="IPR013249">
    <property type="entry name" value="RNA_pol_sigma70_r4_t2"/>
</dbReference>
<feature type="domain" description="RNA polymerase sigma factor 70 region 4 type 2" evidence="7">
    <location>
        <begin position="124"/>
        <end position="174"/>
    </location>
</feature>
<keyword evidence="2" id="KW-0805">Transcription regulation</keyword>
<comment type="similarity">
    <text evidence="1">Belongs to the sigma-70 factor family. ECF subfamily.</text>
</comment>
<dbReference type="InterPro" id="IPR013325">
    <property type="entry name" value="RNA_pol_sigma_r2"/>
</dbReference>
<keyword evidence="9" id="KW-1185">Reference proteome</keyword>
<dbReference type="Proteomes" id="UP000223913">
    <property type="component" value="Unassembled WGS sequence"/>
</dbReference>
<name>A0A2D0N7U8_FLAN2</name>
<dbReference type="Gene3D" id="1.10.10.10">
    <property type="entry name" value="Winged helix-like DNA-binding domain superfamily/Winged helix DNA-binding domain"/>
    <property type="match status" value="1"/>
</dbReference>
<proteinExistence type="inferred from homology"/>
<dbReference type="SUPFAM" id="SSF88659">
    <property type="entry name" value="Sigma3 and sigma4 domains of RNA polymerase sigma factors"/>
    <property type="match status" value="1"/>
</dbReference>
<evidence type="ECO:0000259" key="7">
    <source>
        <dbReference type="Pfam" id="PF08281"/>
    </source>
</evidence>
<dbReference type="AlphaFoldDB" id="A0A2D0N7U8"/>
<dbReference type="GO" id="GO:0016987">
    <property type="term" value="F:sigma factor activity"/>
    <property type="evidence" value="ECO:0007669"/>
    <property type="project" value="UniProtKB-KW"/>
</dbReference>
<keyword evidence="4" id="KW-0238">DNA-binding</keyword>
<accession>A0A2D0N7U8</accession>
<evidence type="ECO:0000256" key="2">
    <source>
        <dbReference type="ARBA" id="ARBA00023015"/>
    </source>
</evidence>
<dbReference type="InterPro" id="IPR036388">
    <property type="entry name" value="WH-like_DNA-bd_sf"/>
</dbReference>
<evidence type="ECO:0000313" key="8">
    <source>
        <dbReference type="EMBL" id="PHN04460.1"/>
    </source>
</evidence>
<dbReference type="PANTHER" id="PTHR43133:SF8">
    <property type="entry name" value="RNA POLYMERASE SIGMA FACTOR HI_1459-RELATED"/>
    <property type="match status" value="1"/>
</dbReference>
<dbReference type="InterPro" id="IPR013324">
    <property type="entry name" value="RNA_pol_sigma_r3/r4-like"/>
</dbReference>
<dbReference type="OrthoDB" id="795989at2"/>
<dbReference type="InterPro" id="IPR039425">
    <property type="entry name" value="RNA_pol_sigma-70-like"/>
</dbReference>
<evidence type="ECO:0000256" key="5">
    <source>
        <dbReference type="ARBA" id="ARBA00023163"/>
    </source>
</evidence>
<organism evidence="8 9">
    <name type="scientific">Flavilitoribacter nigricans (strain ATCC 23147 / DSM 23189 / NBRC 102662 / NCIMB 1420 / SS-2)</name>
    <name type="common">Lewinella nigricans</name>
    <dbReference type="NCBI Taxonomy" id="1122177"/>
    <lineage>
        <taxon>Bacteria</taxon>
        <taxon>Pseudomonadati</taxon>
        <taxon>Bacteroidota</taxon>
        <taxon>Saprospiria</taxon>
        <taxon>Saprospirales</taxon>
        <taxon>Lewinellaceae</taxon>
        <taxon>Flavilitoribacter</taxon>
    </lineage>
</organism>